<reference evidence="1 2" key="1">
    <citation type="submission" date="2019-05" db="EMBL/GenBank/DDBJ databases">
        <title>Another draft genome of Portunus trituberculatus and its Hox gene families provides insights of decapod evolution.</title>
        <authorList>
            <person name="Jeong J.-H."/>
            <person name="Song I."/>
            <person name="Kim S."/>
            <person name="Choi T."/>
            <person name="Kim D."/>
            <person name="Ryu S."/>
            <person name="Kim W."/>
        </authorList>
    </citation>
    <scope>NUCLEOTIDE SEQUENCE [LARGE SCALE GENOMIC DNA]</scope>
    <source>
        <tissue evidence="1">Muscle</tissue>
    </source>
</reference>
<dbReference type="EMBL" id="VSRR010006394">
    <property type="protein sequence ID" value="MPC44684.1"/>
    <property type="molecule type" value="Genomic_DNA"/>
</dbReference>
<evidence type="ECO:0000313" key="1">
    <source>
        <dbReference type="EMBL" id="MPC44684.1"/>
    </source>
</evidence>
<dbReference type="Proteomes" id="UP000324222">
    <property type="component" value="Unassembled WGS sequence"/>
</dbReference>
<organism evidence="1 2">
    <name type="scientific">Portunus trituberculatus</name>
    <name type="common">Swimming crab</name>
    <name type="synonym">Neptunus trituberculatus</name>
    <dbReference type="NCBI Taxonomy" id="210409"/>
    <lineage>
        <taxon>Eukaryota</taxon>
        <taxon>Metazoa</taxon>
        <taxon>Ecdysozoa</taxon>
        <taxon>Arthropoda</taxon>
        <taxon>Crustacea</taxon>
        <taxon>Multicrustacea</taxon>
        <taxon>Malacostraca</taxon>
        <taxon>Eumalacostraca</taxon>
        <taxon>Eucarida</taxon>
        <taxon>Decapoda</taxon>
        <taxon>Pleocyemata</taxon>
        <taxon>Brachyura</taxon>
        <taxon>Eubrachyura</taxon>
        <taxon>Portunoidea</taxon>
        <taxon>Portunidae</taxon>
        <taxon>Portuninae</taxon>
        <taxon>Portunus</taxon>
    </lineage>
</organism>
<sequence>MVAFLLRNEVRARTDRSSGPLRRQPVLNEVKVLFALPLACNTQESAVLVAAGAACVVAVVQRVAHLTTVWCHRS</sequence>
<gene>
    <name evidence="1" type="ORF">E2C01_038362</name>
</gene>
<protein>
    <submittedName>
        <fullName evidence="1">Uncharacterized protein</fullName>
    </submittedName>
</protein>
<keyword evidence="2" id="KW-1185">Reference proteome</keyword>
<dbReference type="AlphaFoldDB" id="A0A5B7FK00"/>
<proteinExistence type="predicted"/>
<name>A0A5B7FK00_PORTR</name>
<evidence type="ECO:0000313" key="2">
    <source>
        <dbReference type="Proteomes" id="UP000324222"/>
    </source>
</evidence>
<accession>A0A5B7FK00</accession>
<comment type="caution">
    <text evidence="1">The sequence shown here is derived from an EMBL/GenBank/DDBJ whole genome shotgun (WGS) entry which is preliminary data.</text>
</comment>